<dbReference type="Gene3D" id="1.20.5.500">
    <property type="entry name" value="Single helix bin"/>
    <property type="match status" value="1"/>
</dbReference>
<dbReference type="Pfam" id="PF04568">
    <property type="entry name" value="IATP"/>
    <property type="match status" value="1"/>
</dbReference>
<evidence type="ECO:0000313" key="9">
    <source>
        <dbReference type="WBParaSite" id="nRc.2.0.1.t31256-RA"/>
    </source>
</evidence>
<evidence type="ECO:0000256" key="3">
    <source>
        <dbReference type="ARBA" id="ARBA00022946"/>
    </source>
</evidence>
<dbReference type="PANTHER" id="PTHR48417:SF1">
    <property type="entry name" value="ATP SYNTHASE F1 SUBUNIT EPSILON"/>
    <property type="match status" value="1"/>
</dbReference>
<keyword evidence="3" id="KW-0809">Transit peptide</keyword>
<protein>
    <recommendedName>
        <fullName evidence="6">ATPase inhibitor, mitochondrial</fullName>
    </recommendedName>
</protein>
<evidence type="ECO:0000256" key="2">
    <source>
        <dbReference type="ARBA" id="ARBA00010901"/>
    </source>
</evidence>
<comment type="subcellular location">
    <subcellularLocation>
        <location evidence="1 6">Mitochondrion</location>
    </subcellularLocation>
</comment>
<dbReference type="Proteomes" id="UP000887565">
    <property type="component" value="Unplaced"/>
</dbReference>
<dbReference type="WBParaSite" id="nRc.2.0.1.t31256-RA">
    <property type="protein sequence ID" value="nRc.2.0.1.t31256-RA"/>
    <property type="gene ID" value="nRc.2.0.1.g31256"/>
</dbReference>
<dbReference type="OMA" id="AFHEEHI"/>
<evidence type="ECO:0000313" key="8">
    <source>
        <dbReference type="Proteomes" id="UP000887565"/>
    </source>
</evidence>
<evidence type="ECO:0000256" key="5">
    <source>
        <dbReference type="ARBA" id="ARBA00023128"/>
    </source>
</evidence>
<sequence>MTLFLRRCRLIANALLKMSDKNMNPSVAFYGGQTGELGSGAGKGGGSGGSVRDAGGAFGKMEVAREEEYFRRLQKEQLKTLRLQLDNEVAFHEEHIRHHQEAIARHKRRMDNLQKEEESLEKK</sequence>
<dbReference type="AlphaFoldDB" id="A0A915JXT0"/>
<evidence type="ECO:0000256" key="4">
    <source>
        <dbReference type="ARBA" id="ARBA00023054"/>
    </source>
</evidence>
<keyword evidence="5 6" id="KW-0496">Mitochondrion</keyword>
<keyword evidence="8" id="KW-1185">Reference proteome</keyword>
<dbReference type="FunFam" id="1.20.5.500:FF:000007">
    <property type="entry name" value="ATPase inhibitor, putative"/>
    <property type="match status" value="1"/>
</dbReference>
<keyword evidence="4 7" id="KW-0175">Coiled coil</keyword>
<name>A0A915JXT0_ROMCU</name>
<evidence type="ECO:0000256" key="6">
    <source>
        <dbReference type="RuleBase" id="RU368087"/>
    </source>
</evidence>
<reference evidence="9" key="1">
    <citation type="submission" date="2022-11" db="UniProtKB">
        <authorList>
            <consortium name="WormBaseParasite"/>
        </authorList>
    </citation>
    <scope>IDENTIFICATION</scope>
</reference>
<dbReference type="PANTHER" id="PTHR48417">
    <property type="entry name" value="ATP SYNTHASE F1 SUBUNIT EPSILON"/>
    <property type="match status" value="1"/>
</dbReference>
<dbReference type="InterPro" id="IPR007648">
    <property type="entry name" value="ATPase_inhibitor_mt"/>
</dbReference>
<comment type="similarity">
    <text evidence="2 6">Belongs to the ATPase inhibitor family.</text>
</comment>
<dbReference type="SUPFAM" id="SSF64602">
    <property type="entry name" value="F1 ATPase inhibitor, IF1, C-terminal domain"/>
    <property type="match status" value="1"/>
</dbReference>
<feature type="coiled-coil region" evidence="7">
    <location>
        <begin position="96"/>
        <end position="123"/>
    </location>
</feature>
<evidence type="ECO:0000256" key="1">
    <source>
        <dbReference type="ARBA" id="ARBA00004173"/>
    </source>
</evidence>
<comment type="function">
    <text evidence="6">Thought to be a regulatory component of the ATP-synthesizing complex in the mitochondria.</text>
</comment>
<evidence type="ECO:0000256" key="7">
    <source>
        <dbReference type="SAM" id="Coils"/>
    </source>
</evidence>
<organism evidence="8 9">
    <name type="scientific">Romanomermis culicivorax</name>
    <name type="common">Nematode worm</name>
    <dbReference type="NCBI Taxonomy" id="13658"/>
    <lineage>
        <taxon>Eukaryota</taxon>
        <taxon>Metazoa</taxon>
        <taxon>Ecdysozoa</taxon>
        <taxon>Nematoda</taxon>
        <taxon>Enoplea</taxon>
        <taxon>Dorylaimia</taxon>
        <taxon>Mermithida</taxon>
        <taxon>Mermithoidea</taxon>
        <taxon>Mermithidae</taxon>
        <taxon>Romanomermis</taxon>
    </lineage>
</organism>
<proteinExistence type="inferred from homology"/>
<dbReference type="GO" id="GO:0042030">
    <property type="term" value="F:ATPase inhibitor activity"/>
    <property type="evidence" value="ECO:0007669"/>
    <property type="project" value="InterPro"/>
</dbReference>
<dbReference type="GO" id="GO:0005739">
    <property type="term" value="C:mitochondrion"/>
    <property type="evidence" value="ECO:0007669"/>
    <property type="project" value="UniProtKB-SubCell"/>
</dbReference>
<accession>A0A915JXT0</accession>